<dbReference type="RefSeq" id="WP_170196799.1">
    <property type="nucleotide sequence ID" value="NZ_JABBNB010000033.1"/>
</dbReference>
<dbReference type="Gene3D" id="3.40.50.410">
    <property type="entry name" value="von Willebrand factor, type A domain"/>
    <property type="match status" value="1"/>
</dbReference>
<dbReference type="AlphaFoldDB" id="A0A848L0F1"/>
<evidence type="ECO:0000256" key="1">
    <source>
        <dbReference type="SAM" id="MobiDB-lite"/>
    </source>
</evidence>
<dbReference type="InterPro" id="IPR025154">
    <property type="entry name" value="Put_metallopeptidase_dom"/>
</dbReference>
<comment type="caution">
    <text evidence="4">The sequence shown here is derived from an EMBL/GenBank/DDBJ whole genome shotgun (WGS) entry which is preliminary data.</text>
</comment>
<dbReference type="Pfam" id="PF13203">
    <property type="entry name" value="DUF2201_N"/>
    <property type="match status" value="1"/>
</dbReference>
<evidence type="ECO:0008006" key="6">
    <source>
        <dbReference type="Google" id="ProtNLM"/>
    </source>
</evidence>
<dbReference type="Proteomes" id="UP000550729">
    <property type="component" value="Unassembled WGS sequence"/>
</dbReference>
<protein>
    <recommendedName>
        <fullName evidence="6">VWA domain containing CoxE-like protein</fullName>
    </recommendedName>
</protein>
<keyword evidence="5" id="KW-1185">Reference proteome</keyword>
<dbReference type="InterPro" id="IPR036465">
    <property type="entry name" value="vWFA_dom_sf"/>
</dbReference>
<accession>A0A848L0F1</accession>
<evidence type="ECO:0000313" key="5">
    <source>
        <dbReference type="Proteomes" id="UP000550729"/>
    </source>
</evidence>
<feature type="domain" description="VWA-like" evidence="2">
    <location>
        <begin position="283"/>
        <end position="398"/>
    </location>
</feature>
<dbReference type="InterPro" id="IPR018698">
    <property type="entry name" value="VWA-like_dom"/>
</dbReference>
<evidence type="ECO:0000259" key="3">
    <source>
        <dbReference type="Pfam" id="PF13203"/>
    </source>
</evidence>
<dbReference type="PANTHER" id="PTHR38730">
    <property type="entry name" value="SLL7028 PROTEIN"/>
    <property type="match status" value="1"/>
</dbReference>
<organism evidence="4 5">
    <name type="scientific">Gordonia asplenii</name>
    <dbReference type="NCBI Taxonomy" id="2725283"/>
    <lineage>
        <taxon>Bacteria</taxon>
        <taxon>Bacillati</taxon>
        <taxon>Actinomycetota</taxon>
        <taxon>Actinomycetes</taxon>
        <taxon>Mycobacteriales</taxon>
        <taxon>Gordoniaceae</taxon>
        <taxon>Gordonia</taxon>
    </lineage>
</organism>
<dbReference type="SUPFAM" id="SSF53300">
    <property type="entry name" value="vWA-like"/>
    <property type="match status" value="1"/>
</dbReference>
<proteinExistence type="predicted"/>
<dbReference type="PANTHER" id="PTHR38730:SF1">
    <property type="entry name" value="SLL7028 PROTEIN"/>
    <property type="match status" value="1"/>
</dbReference>
<dbReference type="Pfam" id="PF09967">
    <property type="entry name" value="DUF2201"/>
    <property type="match status" value="1"/>
</dbReference>
<feature type="region of interest" description="Disordered" evidence="1">
    <location>
        <begin position="159"/>
        <end position="185"/>
    </location>
</feature>
<sequence>MNTSWPSRITSARLWIISTRDDGAPRDHDAPLGLAYLATALYALHPIGSDAVERMTVDESWRLYVNVDWLAVTDVPEVGRELVHLLWHLLDDHAARARACGVNADSARRWCVSADAAIAEFLTPAGALPRSIPGRRPLRTSVPAELRYARAKRIPDDVETTERRDVCGSGADGVPRSYEPRDSGDLPSVTRLDQSVLRRAVAAEVLAQDGSSGVGVADAKVQRWAQTACTPRIPWRTVFAQAVRRVVATTAGTGDYSYRRPFRRASAMPKVLFPSQIRVVPEIAVVVDTSGSMNDRLLGIAIAELDSILVSSGASARGLTAISVDTTAVSKRVRSAADIDLLGGGGTDMSVGIAVAAQLRPRPELVVVFTDGFTPWPSDAVPGMTVIAALVGSNGADALPSTPGWLVRVECTVEY</sequence>
<feature type="domain" description="Putative metallopeptidase" evidence="3">
    <location>
        <begin position="35"/>
        <end position="267"/>
    </location>
</feature>
<evidence type="ECO:0000313" key="4">
    <source>
        <dbReference type="EMBL" id="NMO04296.1"/>
    </source>
</evidence>
<reference evidence="4 5" key="1">
    <citation type="submission" date="2020-04" db="EMBL/GenBank/DDBJ databases">
        <title>Gordonia sp. nov. TBRC 11910.</title>
        <authorList>
            <person name="Suriyachadkun C."/>
        </authorList>
    </citation>
    <scope>NUCLEOTIDE SEQUENCE [LARGE SCALE GENOMIC DNA]</scope>
    <source>
        <strain evidence="4 5">TBRC 11910</strain>
    </source>
</reference>
<name>A0A848L0F1_9ACTN</name>
<evidence type="ECO:0000259" key="2">
    <source>
        <dbReference type="Pfam" id="PF09967"/>
    </source>
</evidence>
<gene>
    <name evidence="4" type="ORF">HH308_24045</name>
</gene>
<dbReference type="EMBL" id="JABBNB010000033">
    <property type="protein sequence ID" value="NMO04296.1"/>
    <property type="molecule type" value="Genomic_DNA"/>
</dbReference>